<sequence>MGEVVRYTFRLRPGAQAQRVLTDEWHRCRFLWNEAVHQQKSGAKPTFGKLSKLLTAARSHNAWLRDGSQVAQQQTLRTYAQALDQSFTVKGRGRPVFKTRKKSLLSLEFTRRGFRIRDGRLVLPKGVSVPVVWSRELPSDPSSVRIIRDSLGHWYASFVVRRDVPAVPEASGGIGVDWGVATTATTTDSEFDLAYLGHRKRCAAELAKAQRKMARRHSGKRGQQSRGYQRARREAARLHKKAARQTRHDSRVWAKKVVERHDLIAVEDFTPAFLARSSMARKAADAAIGAAKRELIERRVRAGRKVVLVQPAYTTMTCSRCFARAKQQLGLAERTFRCTTCGHTAGRDRNAAGVILAVAERGHTSVDDVRQSDRLLRVDGPVAV</sequence>
<evidence type="ECO:0000313" key="8">
    <source>
        <dbReference type="Proteomes" id="UP001160334"/>
    </source>
</evidence>
<feature type="domain" description="Probable transposase IS891/IS1136/IS1341" evidence="5">
    <location>
        <begin position="160"/>
        <end position="269"/>
    </location>
</feature>
<evidence type="ECO:0000256" key="4">
    <source>
        <dbReference type="ARBA" id="ARBA00023172"/>
    </source>
</evidence>
<dbReference type="EMBL" id="JARXVC010000011">
    <property type="protein sequence ID" value="MDH6282728.1"/>
    <property type="molecule type" value="Genomic_DNA"/>
</dbReference>
<protein>
    <submittedName>
        <fullName evidence="7">Transposase</fullName>
    </submittedName>
</protein>
<name>A0ABT6MEJ4_9NOCA</name>
<reference evidence="7 8" key="1">
    <citation type="submission" date="2023-04" db="EMBL/GenBank/DDBJ databases">
        <title>Forest soil microbial communities from Buena Vista Peninsula, Colon Province, Panama.</title>
        <authorList>
            <person name="Bouskill N."/>
        </authorList>
    </citation>
    <scope>NUCLEOTIDE SEQUENCE [LARGE SCALE GENOMIC DNA]</scope>
    <source>
        <strain evidence="7 8">CFH S0262</strain>
    </source>
</reference>
<dbReference type="NCBIfam" id="NF040570">
    <property type="entry name" value="guided_TnpB"/>
    <property type="match status" value="1"/>
</dbReference>
<dbReference type="RefSeq" id="WP_280762031.1">
    <property type="nucleotide sequence ID" value="NZ_JARXVC010000011.1"/>
</dbReference>
<evidence type="ECO:0000256" key="3">
    <source>
        <dbReference type="ARBA" id="ARBA00023125"/>
    </source>
</evidence>
<dbReference type="InterPro" id="IPR001959">
    <property type="entry name" value="Transposase"/>
</dbReference>
<accession>A0ABT6MEJ4</accession>
<keyword evidence="4" id="KW-0233">DNA recombination</keyword>
<comment type="caution">
    <text evidence="7">The sequence shown here is derived from an EMBL/GenBank/DDBJ whole genome shotgun (WGS) entry which is preliminary data.</text>
</comment>
<evidence type="ECO:0000256" key="2">
    <source>
        <dbReference type="ARBA" id="ARBA00022578"/>
    </source>
</evidence>
<keyword evidence="8" id="KW-1185">Reference proteome</keyword>
<feature type="domain" description="Cas12f1-like TNB" evidence="6">
    <location>
        <begin position="301"/>
        <end position="355"/>
    </location>
</feature>
<evidence type="ECO:0000256" key="1">
    <source>
        <dbReference type="ARBA" id="ARBA00008761"/>
    </source>
</evidence>
<evidence type="ECO:0000313" key="7">
    <source>
        <dbReference type="EMBL" id="MDH6282728.1"/>
    </source>
</evidence>
<comment type="similarity">
    <text evidence="1">In the C-terminal section; belongs to the transposase 35 family.</text>
</comment>
<organism evidence="7 8">
    <name type="scientific">Prescottella agglutinans</name>
    <dbReference type="NCBI Taxonomy" id="1644129"/>
    <lineage>
        <taxon>Bacteria</taxon>
        <taxon>Bacillati</taxon>
        <taxon>Actinomycetota</taxon>
        <taxon>Actinomycetes</taxon>
        <taxon>Mycobacteriales</taxon>
        <taxon>Nocardiaceae</taxon>
        <taxon>Prescottella</taxon>
    </lineage>
</organism>
<dbReference type="InterPro" id="IPR010095">
    <property type="entry name" value="Cas12f1-like_TNB"/>
</dbReference>
<dbReference type="Proteomes" id="UP001160334">
    <property type="component" value="Unassembled WGS sequence"/>
</dbReference>
<gene>
    <name evidence="7" type="ORF">M2280_003965</name>
</gene>
<proteinExistence type="inferred from homology"/>
<keyword evidence="3" id="KW-0238">DNA-binding</keyword>
<dbReference type="Pfam" id="PF07282">
    <property type="entry name" value="Cas12f1-like_TNB"/>
    <property type="match status" value="1"/>
</dbReference>
<keyword evidence="2" id="KW-0815">Transposition</keyword>
<dbReference type="Pfam" id="PF01385">
    <property type="entry name" value="OrfB_IS605"/>
    <property type="match status" value="1"/>
</dbReference>
<evidence type="ECO:0000259" key="5">
    <source>
        <dbReference type="Pfam" id="PF01385"/>
    </source>
</evidence>
<evidence type="ECO:0000259" key="6">
    <source>
        <dbReference type="Pfam" id="PF07282"/>
    </source>
</evidence>